<evidence type="ECO:0000313" key="2">
    <source>
        <dbReference type="Proteomes" id="UP000814128"/>
    </source>
</evidence>
<keyword evidence="2" id="KW-1185">Reference proteome</keyword>
<reference evidence="1" key="1">
    <citation type="submission" date="2021-02" db="EMBL/GenBank/DDBJ databases">
        <authorList>
            <consortium name="DOE Joint Genome Institute"/>
            <person name="Ahrendt S."/>
            <person name="Looney B.P."/>
            <person name="Miyauchi S."/>
            <person name="Morin E."/>
            <person name="Drula E."/>
            <person name="Courty P.E."/>
            <person name="Chicoki N."/>
            <person name="Fauchery L."/>
            <person name="Kohler A."/>
            <person name="Kuo A."/>
            <person name="Labutti K."/>
            <person name="Pangilinan J."/>
            <person name="Lipzen A."/>
            <person name="Riley R."/>
            <person name="Andreopoulos W."/>
            <person name="He G."/>
            <person name="Johnson J."/>
            <person name="Barry K.W."/>
            <person name="Grigoriev I.V."/>
            <person name="Nagy L."/>
            <person name="Hibbett D."/>
            <person name="Henrissat B."/>
            <person name="Matheny P.B."/>
            <person name="Labbe J."/>
            <person name="Martin F."/>
        </authorList>
    </citation>
    <scope>NUCLEOTIDE SEQUENCE</scope>
    <source>
        <strain evidence="1">EC-137</strain>
    </source>
</reference>
<evidence type="ECO:0000313" key="1">
    <source>
        <dbReference type="EMBL" id="KAI0029417.1"/>
    </source>
</evidence>
<gene>
    <name evidence="1" type="ORF">K488DRAFT_72978</name>
</gene>
<organism evidence="1 2">
    <name type="scientific">Vararia minispora EC-137</name>
    <dbReference type="NCBI Taxonomy" id="1314806"/>
    <lineage>
        <taxon>Eukaryota</taxon>
        <taxon>Fungi</taxon>
        <taxon>Dikarya</taxon>
        <taxon>Basidiomycota</taxon>
        <taxon>Agaricomycotina</taxon>
        <taxon>Agaricomycetes</taxon>
        <taxon>Russulales</taxon>
        <taxon>Lachnocladiaceae</taxon>
        <taxon>Vararia</taxon>
    </lineage>
</organism>
<sequence>MSGDESQRSQRDARSDDGAAAAAVSERPPSPDPHYLERHFRRHVLETQAHERGDIDGHVDALEYSLFEPAAHWTPAEKARFFHALARHSRLRPDLIAAHVRTKNAVDVGIYIELLRSAAAGCAELLPRAKFPQAHEAPPALVAYEDAQGPSIARCEPAYARHAALASRHAEQVRFQAGLRAPRGAAKGKDRDRAQQKERRAVYTAWLEGRQRDWGREDALAALDSVELAVFDRILREDEEKRYSAPSAPVPPGAEPPPPPSPSPATATVDDALIDPILLAESARQRRTSGSPRPGTAEPRGAQTPSGPGPAASDADIVPADLSPASRRRLYKRMYMRRKRAEKAGTVVSTTAARLKPGRKPKGEPAAAESGRSTPLEVQSEGAGPSSVRTASDSEDGTRKRPNKGGLTRPYKFRRTLDVLGVDAAFLRAQGLGLFNHAALGRLLRLHAEVDGGGGAPDEGPSAIAVDTVRYLDCLVRFFVRRAVGMAVRVRETDFALKAHTKVWRLGKHPHVLAKHVQGALEMMGYPRLSKHDHFGAMATRIPGLDPVELEDGPPPPRRIVFRPRKKRKKKQKTATPPAGDDADDEDDAPRRESYRWPDRHMAQPFVYFPDGVSECYPFGVDARGTRPVVSVMEGRRRAEDERRAMLDLMPEETDEEALEREIEEEEALEVADARQAEKAIGGVMADLGLEEGEKEPRKKQRRRWQTTPVDEKRAEESDSQESEEVPLRKRRRTVRIQKGNAPEEAPQEDTESADTRPAKKRKVATTTSLARRPPDGVHIKSAAYVEDSDSDMDES</sequence>
<reference evidence="1" key="2">
    <citation type="journal article" date="2022" name="New Phytol.">
        <title>Evolutionary transition to the ectomycorrhizal habit in the genomes of a hyperdiverse lineage of mushroom-forming fungi.</title>
        <authorList>
            <person name="Looney B."/>
            <person name="Miyauchi S."/>
            <person name="Morin E."/>
            <person name="Drula E."/>
            <person name="Courty P.E."/>
            <person name="Kohler A."/>
            <person name="Kuo A."/>
            <person name="LaButti K."/>
            <person name="Pangilinan J."/>
            <person name="Lipzen A."/>
            <person name="Riley R."/>
            <person name="Andreopoulos W."/>
            <person name="He G."/>
            <person name="Johnson J."/>
            <person name="Nolan M."/>
            <person name="Tritt A."/>
            <person name="Barry K.W."/>
            <person name="Grigoriev I.V."/>
            <person name="Nagy L.G."/>
            <person name="Hibbett D."/>
            <person name="Henrissat B."/>
            <person name="Matheny P.B."/>
            <person name="Labbe J."/>
            <person name="Martin F.M."/>
        </authorList>
    </citation>
    <scope>NUCLEOTIDE SEQUENCE</scope>
    <source>
        <strain evidence="1">EC-137</strain>
    </source>
</reference>
<proteinExistence type="predicted"/>
<accession>A0ACB8QCN5</accession>
<name>A0ACB8QCN5_9AGAM</name>
<dbReference type="EMBL" id="MU273677">
    <property type="protein sequence ID" value="KAI0029417.1"/>
    <property type="molecule type" value="Genomic_DNA"/>
</dbReference>
<comment type="caution">
    <text evidence="1">The sequence shown here is derived from an EMBL/GenBank/DDBJ whole genome shotgun (WGS) entry which is preliminary data.</text>
</comment>
<protein>
    <submittedName>
        <fullName evidence="1">Uncharacterized protein</fullName>
    </submittedName>
</protein>
<dbReference type="Proteomes" id="UP000814128">
    <property type="component" value="Unassembled WGS sequence"/>
</dbReference>